<dbReference type="GO" id="GO:0016787">
    <property type="term" value="F:hydrolase activity"/>
    <property type="evidence" value="ECO:0007669"/>
    <property type="project" value="InterPro"/>
</dbReference>
<feature type="domain" description="5'-Nucleotidase C-terminal" evidence="1">
    <location>
        <begin position="5"/>
        <end position="93"/>
    </location>
</feature>
<organism evidence="2">
    <name type="scientific">bioreactor metagenome</name>
    <dbReference type="NCBI Taxonomy" id="1076179"/>
    <lineage>
        <taxon>unclassified sequences</taxon>
        <taxon>metagenomes</taxon>
        <taxon>ecological metagenomes</taxon>
    </lineage>
</organism>
<evidence type="ECO:0000259" key="1">
    <source>
        <dbReference type="Pfam" id="PF02872"/>
    </source>
</evidence>
<accession>A0A645HHK6</accession>
<protein>
    <recommendedName>
        <fullName evidence="1">5'-Nucleotidase C-terminal domain-containing protein</fullName>
    </recommendedName>
</protein>
<comment type="caution">
    <text evidence="2">The sequence shown here is derived from an EMBL/GenBank/DDBJ whole genome shotgun (WGS) entry which is preliminary data.</text>
</comment>
<gene>
    <name evidence="2" type="ORF">SDC9_186042</name>
</gene>
<dbReference type="SUPFAM" id="SSF55816">
    <property type="entry name" value="5'-nucleotidase (syn. UDP-sugar hydrolase), C-terminal domain"/>
    <property type="match status" value="1"/>
</dbReference>
<dbReference type="GO" id="GO:0009166">
    <property type="term" value="P:nucleotide catabolic process"/>
    <property type="evidence" value="ECO:0007669"/>
    <property type="project" value="InterPro"/>
</dbReference>
<sequence>MFGAALCEATGAEIAFHGTLNDYTVQPGKITERDLFMLAPYENPLVVLNLSPSECRTIIEEQLADRKRSVFQAPYGVKYTVDNASGGVSSLKVGDNMRIWADDGIRLKAAFAGYYAAGAGGRFPELRRISQSAGTETVYGGMGTREALREHLKKHRRPERKE</sequence>
<proteinExistence type="predicted"/>
<dbReference type="InterPro" id="IPR008334">
    <property type="entry name" value="5'-Nucleotdase_C"/>
</dbReference>
<name>A0A645HHK6_9ZZZZ</name>
<reference evidence="2" key="1">
    <citation type="submission" date="2019-08" db="EMBL/GenBank/DDBJ databases">
        <authorList>
            <person name="Kucharzyk K."/>
            <person name="Murdoch R.W."/>
            <person name="Higgins S."/>
            <person name="Loffler F."/>
        </authorList>
    </citation>
    <scope>NUCLEOTIDE SEQUENCE</scope>
</reference>
<dbReference type="Pfam" id="PF02872">
    <property type="entry name" value="5_nucleotid_C"/>
    <property type="match status" value="1"/>
</dbReference>
<dbReference type="AlphaFoldDB" id="A0A645HHK6"/>
<evidence type="ECO:0000313" key="2">
    <source>
        <dbReference type="EMBL" id="MPN38518.1"/>
    </source>
</evidence>
<dbReference type="InterPro" id="IPR036907">
    <property type="entry name" value="5'-Nucleotdase_C_sf"/>
</dbReference>
<dbReference type="Gene3D" id="3.90.780.10">
    <property type="entry name" value="5'-Nucleotidase, C-terminal domain"/>
    <property type="match status" value="1"/>
</dbReference>
<dbReference type="EMBL" id="VSSQ01093801">
    <property type="protein sequence ID" value="MPN38518.1"/>
    <property type="molecule type" value="Genomic_DNA"/>
</dbReference>